<comment type="subcellular location">
    <subcellularLocation>
        <location evidence="1">Nucleus</location>
    </subcellularLocation>
</comment>
<protein>
    <recommendedName>
        <fullName evidence="8">AP2/ERF domain-containing protein</fullName>
    </recommendedName>
</protein>
<organism evidence="9 10">
    <name type="scientific">Stylosanthes scabra</name>
    <dbReference type="NCBI Taxonomy" id="79078"/>
    <lineage>
        <taxon>Eukaryota</taxon>
        <taxon>Viridiplantae</taxon>
        <taxon>Streptophyta</taxon>
        <taxon>Embryophyta</taxon>
        <taxon>Tracheophyta</taxon>
        <taxon>Spermatophyta</taxon>
        <taxon>Magnoliopsida</taxon>
        <taxon>eudicotyledons</taxon>
        <taxon>Gunneridae</taxon>
        <taxon>Pentapetalae</taxon>
        <taxon>rosids</taxon>
        <taxon>fabids</taxon>
        <taxon>Fabales</taxon>
        <taxon>Fabaceae</taxon>
        <taxon>Papilionoideae</taxon>
        <taxon>50 kb inversion clade</taxon>
        <taxon>dalbergioids sensu lato</taxon>
        <taxon>Dalbergieae</taxon>
        <taxon>Pterocarpus clade</taxon>
        <taxon>Stylosanthes</taxon>
    </lineage>
</organism>
<dbReference type="SUPFAM" id="SSF54171">
    <property type="entry name" value="DNA-binding domain"/>
    <property type="match status" value="1"/>
</dbReference>
<evidence type="ECO:0000256" key="5">
    <source>
        <dbReference type="ARBA" id="ARBA00023163"/>
    </source>
</evidence>
<comment type="caution">
    <text evidence="9">The sequence shown here is derived from an EMBL/GenBank/DDBJ whole genome shotgun (WGS) entry which is preliminary data.</text>
</comment>
<comment type="similarity">
    <text evidence="7">Belongs to the AP2/ERF transcription factor family. ERF subfamily.</text>
</comment>
<keyword evidence="3" id="KW-0238">DNA-binding</keyword>
<feature type="domain" description="AP2/ERF" evidence="8">
    <location>
        <begin position="52"/>
        <end position="108"/>
    </location>
</feature>
<proteinExistence type="inferred from homology"/>
<evidence type="ECO:0000256" key="3">
    <source>
        <dbReference type="ARBA" id="ARBA00023125"/>
    </source>
</evidence>
<dbReference type="InterPro" id="IPR016177">
    <property type="entry name" value="DNA-bd_dom_sf"/>
</dbReference>
<dbReference type="EMBL" id="JASCZI010273004">
    <property type="protein sequence ID" value="MED6224029.1"/>
    <property type="molecule type" value="Genomic_DNA"/>
</dbReference>
<reference evidence="9 10" key="1">
    <citation type="journal article" date="2023" name="Plants (Basel)">
        <title>Bridging the Gap: Combining Genomics and Transcriptomics Approaches to Understand Stylosanthes scabra, an Orphan Legume from the Brazilian Caatinga.</title>
        <authorList>
            <person name="Ferreira-Neto J.R.C."/>
            <person name="da Silva M.D."/>
            <person name="Binneck E."/>
            <person name="de Melo N.F."/>
            <person name="da Silva R.H."/>
            <person name="de Melo A.L.T.M."/>
            <person name="Pandolfi V."/>
            <person name="Bustamante F.O."/>
            <person name="Brasileiro-Vidal A.C."/>
            <person name="Benko-Iseppon A.M."/>
        </authorList>
    </citation>
    <scope>NUCLEOTIDE SEQUENCE [LARGE SCALE GENOMIC DNA]</scope>
    <source>
        <tissue evidence="9">Leaves</tissue>
    </source>
</reference>
<dbReference type="PROSITE" id="PS51032">
    <property type="entry name" value="AP2_ERF"/>
    <property type="match status" value="1"/>
</dbReference>
<keyword evidence="6" id="KW-0539">Nucleus</keyword>
<evidence type="ECO:0000259" key="8">
    <source>
        <dbReference type="PROSITE" id="PS51032"/>
    </source>
</evidence>
<dbReference type="PANTHER" id="PTHR31985">
    <property type="entry name" value="ETHYLENE-RESPONSIVE TRANSCRIPTION FACTOR ERF042-RELATED"/>
    <property type="match status" value="1"/>
</dbReference>
<evidence type="ECO:0000256" key="7">
    <source>
        <dbReference type="ARBA" id="ARBA00024343"/>
    </source>
</evidence>
<accession>A0ABU6ZPW5</accession>
<keyword evidence="10" id="KW-1185">Reference proteome</keyword>
<dbReference type="Gene3D" id="3.30.730.10">
    <property type="entry name" value="AP2/ERF domain"/>
    <property type="match status" value="1"/>
</dbReference>
<evidence type="ECO:0000256" key="2">
    <source>
        <dbReference type="ARBA" id="ARBA00023015"/>
    </source>
</evidence>
<name>A0ABU6ZPW5_9FABA</name>
<keyword evidence="2" id="KW-0805">Transcription regulation</keyword>
<evidence type="ECO:0000313" key="10">
    <source>
        <dbReference type="Proteomes" id="UP001341840"/>
    </source>
</evidence>
<dbReference type="PANTHER" id="PTHR31985:SF302">
    <property type="entry name" value="ETHYLENE-RESPONSIVE TRANSCRIPTION FACTOR ERF027"/>
    <property type="match status" value="1"/>
</dbReference>
<sequence length="219" mass="23455">MSHSNTPPPPCPSTIIQQQLPYGYGYGYVASASAGTAPTPTLTSPCQSGTMRYKGTRVRSGKWVSEIRLPRTTKRIWLGTYPTPEMAAAAYDAATLAVRGPEAHLNFPNFILSYPIPASFEDSDIRAAAALAASIVAHHHYQSTTTTPPPPAITGGGGGVSGQEGMVVVGDYFDEDEVLNMPSVIHDMAMGLQISPPRSPSFSTFDDDDIIYSDLYALW</sequence>
<dbReference type="Proteomes" id="UP001341840">
    <property type="component" value="Unassembled WGS sequence"/>
</dbReference>
<dbReference type="Pfam" id="PF00847">
    <property type="entry name" value="AP2"/>
    <property type="match status" value="1"/>
</dbReference>
<evidence type="ECO:0000256" key="4">
    <source>
        <dbReference type="ARBA" id="ARBA00023159"/>
    </source>
</evidence>
<dbReference type="InterPro" id="IPR001471">
    <property type="entry name" value="AP2/ERF_dom"/>
</dbReference>
<dbReference type="SMART" id="SM00380">
    <property type="entry name" value="AP2"/>
    <property type="match status" value="1"/>
</dbReference>
<gene>
    <name evidence="9" type="ORF">PIB30_079828</name>
</gene>
<evidence type="ECO:0000256" key="1">
    <source>
        <dbReference type="ARBA" id="ARBA00004123"/>
    </source>
</evidence>
<dbReference type="InterPro" id="IPR036955">
    <property type="entry name" value="AP2/ERF_dom_sf"/>
</dbReference>
<evidence type="ECO:0000313" key="9">
    <source>
        <dbReference type="EMBL" id="MED6224029.1"/>
    </source>
</evidence>
<keyword evidence="5" id="KW-0804">Transcription</keyword>
<keyword evidence="4" id="KW-0010">Activator</keyword>
<dbReference type="InterPro" id="IPR051032">
    <property type="entry name" value="AP2/ERF_TF_ERF_subfamily"/>
</dbReference>
<dbReference type="CDD" id="cd00018">
    <property type="entry name" value="AP2"/>
    <property type="match status" value="1"/>
</dbReference>
<evidence type="ECO:0000256" key="6">
    <source>
        <dbReference type="ARBA" id="ARBA00023242"/>
    </source>
</evidence>